<gene>
    <name evidence="15" type="ORF">DAEQUDRAFT_305132</name>
</gene>
<feature type="compositionally biased region" description="Polar residues" evidence="10">
    <location>
        <begin position="287"/>
        <end position="296"/>
    </location>
</feature>
<dbReference type="InterPro" id="IPR051628">
    <property type="entry name" value="LUBAC_E3_Ligases"/>
</dbReference>
<evidence type="ECO:0000256" key="6">
    <source>
        <dbReference type="ARBA" id="ARBA00022786"/>
    </source>
</evidence>
<dbReference type="InterPro" id="IPR012677">
    <property type="entry name" value="Nucleotide-bd_a/b_plait_sf"/>
</dbReference>
<feature type="domain" description="C3H1-type" evidence="13">
    <location>
        <begin position="5"/>
        <end position="32"/>
    </location>
</feature>
<keyword evidence="8" id="KW-0694">RNA-binding</keyword>
<dbReference type="SMART" id="SM00356">
    <property type="entry name" value="ZnF_C3H1"/>
    <property type="match status" value="2"/>
</dbReference>
<dbReference type="PROSITE" id="PS50102">
    <property type="entry name" value="RRM"/>
    <property type="match status" value="1"/>
</dbReference>
<proteinExistence type="predicted"/>
<feature type="region of interest" description="Disordered" evidence="10">
    <location>
        <begin position="202"/>
        <end position="227"/>
    </location>
</feature>
<dbReference type="InterPro" id="IPR001841">
    <property type="entry name" value="Znf_RING"/>
</dbReference>
<dbReference type="GO" id="GO:0097039">
    <property type="term" value="P:protein linear polyubiquitination"/>
    <property type="evidence" value="ECO:0007669"/>
    <property type="project" value="TreeGrafter"/>
</dbReference>
<evidence type="ECO:0000256" key="10">
    <source>
        <dbReference type="SAM" id="MobiDB-lite"/>
    </source>
</evidence>
<sequence length="1233" mass="136136">MRPARETREICKPYLRGECVYHARCLRYHVDIKDEEGSAPAALSDTSVAEPSSQSSEVEATLPRSVADGGSSHDEPRASPPSGELPRFVLLEEQVDHRPARVLNTVCYAYHFGSCKYGDACERTHALPERVVLCTNVSPSKLRDHVPKAGDNKEFPKANDVDQELMDFNGQRREDSIAAPLTVRAAQDQPRHLPHNVALLPRASNTSSRKGMRRGGQISSLMNSDQAISRRPLTDVLDASANLPAPPGKGTIPSDLLASIRPQPTCMQLGNQCHTERSTGDVFSATSAMEDSTASIHRSHRLSEERNGHGKTRSGKSTDVPSSELRDAVLDDMQRNMDSCSPSTAHLLDVFFGGPSGARMSNVGPRLWSSMDIPRHLERASKDHSDGLSKLSSSSSGHSFELDDSVCKTSPHSSVSSLPSPHTSPEPMSLAYDVLQPTTGHRLHDESTPLKQHSEAKVERNSTNAIRGNVDHTEARPPRSKTRPERRPAVPLIDASRQVNVPLVPPGLGLESKVMPPSHPAPPRETANPTFMVLSSTRVTYGPGFEVCSVTTGFEPREVMLTNLPRNVTCAAITAALQPFGVVTSVSVSSKDRECKRGTAIARVTFATPDQARQAIAALDDAELFDTTVNARLLTGRNSIPGKARLTDGDVLLEFPCPHKTAYVGYSSLAVAEQAISKANGTELKGNWVTAKLHEGLPSVGSCTVQMCGLPVDTEVKDFNRYGKFEDIMFQRPNYTSLRSATDTLRNKLEKSGGLLSFNVLPPPYKRSTVRVYAHFDSAAAARRVCANFHNTLQPSCGYGKLYAKYAPALLYSLPAGVYDALAADIHLLTSYVWKTFEPGSSISVVDRRTSACSTIPVTVKLASQRMQSLTKMKSHFEPLLRGEKVTQDGEVVWDGFFARSGGAHFLEGLERRHAGVIINKDPRRRTLALFGPARKRETVRSEILAKVTELRKQKTQVIPLPGRLIGLFCGSDLANLQWRYGQDNIELDPWGRVLRVRGEDDVYDAALLAMKRVRDRHSGERQRHQVECPVCFDDVVSPIKLECGHTWCKSCLQRYLRASVENKSFPLTCLGDEARCSHRIPISVAQDVLSTKDFEDVVHASFRAYVHSRPLEYHYCPTPDCEQVYRVASEDSVLQCPSCLVRICPKCHSEYHEGNACRYSETVSQMLFEEWKGSHDVKDCPNCKMTIEREAGCNHMQCTRCQTHICWNCRATFDTSGEVYEHMRLMHGGIGL</sequence>
<dbReference type="SUPFAM" id="SSF54928">
    <property type="entry name" value="RNA-binding domain, RBD"/>
    <property type="match status" value="2"/>
</dbReference>
<feature type="zinc finger region" description="C3H1-type" evidence="9">
    <location>
        <begin position="106"/>
        <end position="128"/>
    </location>
</feature>
<feature type="compositionally biased region" description="Polar residues" evidence="10">
    <location>
        <begin position="217"/>
        <end position="227"/>
    </location>
</feature>
<dbReference type="GO" id="GO:0004842">
    <property type="term" value="F:ubiquitin-protein transferase activity"/>
    <property type="evidence" value="ECO:0007669"/>
    <property type="project" value="TreeGrafter"/>
</dbReference>
<feature type="compositionally biased region" description="Low complexity" evidence="10">
    <location>
        <begin position="409"/>
        <end position="425"/>
    </location>
</feature>
<keyword evidence="5 9" id="KW-0863">Zinc-finger</keyword>
<dbReference type="Pfam" id="PF13445">
    <property type="entry name" value="zf-RING_UBOX"/>
    <property type="match status" value="1"/>
</dbReference>
<dbReference type="InterPro" id="IPR002867">
    <property type="entry name" value="IBR_dom"/>
</dbReference>
<dbReference type="GO" id="GO:0008270">
    <property type="term" value="F:zinc ion binding"/>
    <property type="evidence" value="ECO:0007669"/>
    <property type="project" value="UniProtKB-KW"/>
</dbReference>
<evidence type="ECO:0000256" key="2">
    <source>
        <dbReference type="ARBA" id="ARBA00022679"/>
    </source>
</evidence>
<dbReference type="InterPro" id="IPR000571">
    <property type="entry name" value="Znf_CCCH"/>
</dbReference>
<dbReference type="SMART" id="SM00184">
    <property type="entry name" value="RING"/>
    <property type="match status" value="1"/>
</dbReference>
<feature type="region of interest" description="Disordered" evidence="10">
    <location>
        <begin position="287"/>
        <end position="324"/>
    </location>
</feature>
<dbReference type="CDD" id="cd20335">
    <property type="entry name" value="BRcat_RBR"/>
    <property type="match status" value="1"/>
</dbReference>
<dbReference type="Gene3D" id="3.30.70.330">
    <property type="match status" value="1"/>
</dbReference>
<feature type="compositionally biased region" description="Basic and acidic residues" evidence="10">
    <location>
        <begin position="442"/>
        <end position="460"/>
    </location>
</feature>
<dbReference type="GO" id="GO:0043130">
    <property type="term" value="F:ubiquitin binding"/>
    <property type="evidence" value="ECO:0007669"/>
    <property type="project" value="TreeGrafter"/>
</dbReference>
<evidence type="ECO:0000256" key="1">
    <source>
        <dbReference type="ARBA" id="ARBA00004906"/>
    </source>
</evidence>
<dbReference type="GO" id="GO:0000151">
    <property type="term" value="C:ubiquitin ligase complex"/>
    <property type="evidence" value="ECO:0007669"/>
    <property type="project" value="TreeGrafter"/>
</dbReference>
<dbReference type="PANTHER" id="PTHR22770">
    <property type="entry name" value="UBIQUITIN CONJUGATING ENZYME 7 INTERACTING PROTEIN-RELATED"/>
    <property type="match status" value="1"/>
</dbReference>
<reference evidence="15 16" key="1">
    <citation type="journal article" date="2016" name="Mol. Biol. Evol.">
        <title>Comparative Genomics of Early-Diverging Mushroom-Forming Fungi Provides Insights into the Origins of Lignocellulose Decay Capabilities.</title>
        <authorList>
            <person name="Nagy L.G."/>
            <person name="Riley R."/>
            <person name="Tritt A."/>
            <person name="Adam C."/>
            <person name="Daum C."/>
            <person name="Floudas D."/>
            <person name="Sun H."/>
            <person name="Yadav J.S."/>
            <person name="Pangilinan J."/>
            <person name="Larsson K.H."/>
            <person name="Matsuura K."/>
            <person name="Barry K."/>
            <person name="Labutti K."/>
            <person name="Kuo R."/>
            <person name="Ohm R.A."/>
            <person name="Bhattacharya S.S."/>
            <person name="Shirouzu T."/>
            <person name="Yoshinaga Y."/>
            <person name="Martin F.M."/>
            <person name="Grigoriev I.V."/>
            <person name="Hibbett D.S."/>
        </authorList>
    </citation>
    <scope>NUCLEOTIDE SEQUENCE [LARGE SCALE GENOMIC DNA]</scope>
    <source>
        <strain evidence="15 16">L-15889</strain>
    </source>
</reference>
<feature type="region of interest" description="Disordered" evidence="10">
    <location>
        <begin position="39"/>
        <end position="84"/>
    </location>
</feature>
<evidence type="ECO:0000259" key="11">
    <source>
        <dbReference type="PROSITE" id="PS50089"/>
    </source>
</evidence>
<dbReference type="SMART" id="SM00360">
    <property type="entry name" value="RRM"/>
    <property type="match status" value="1"/>
</dbReference>
<dbReference type="PROSITE" id="PS00028">
    <property type="entry name" value="ZINC_FINGER_C2H2_1"/>
    <property type="match status" value="1"/>
</dbReference>
<keyword evidence="3 9" id="KW-0479">Metal-binding</keyword>
<keyword evidence="6" id="KW-0833">Ubl conjugation pathway</keyword>
<feature type="compositionally biased region" description="Low complexity" evidence="10">
    <location>
        <begin position="388"/>
        <end position="399"/>
    </location>
</feature>
<evidence type="ECO:0000256" key="3">
    <source>
        <dbReference type="ARBA" id="ARBA00022723"/>
    </source>
</evidence>
<dbReference type="PANTHER" id="PTHR22770:SF13">
    <property type="entry name" value="RING-TYPE DOMAIN-CONTAINING PROTEIN"/>
    <property type="match status" value="1"/>
</dbReference>
<evidence type="ECO:0000259" key="13">
    <source>
        <dbReference type="PROSITE" id="PS50103"/>
    </source>
</evidence>
<feature type="region of interest" description="Disordered" evidence="10">
    <location>
        <begin position="380"/>
        <end position="486"/>
    </location>
</feature>
<keyword evidence="7 9" id="KW-0862">Zinc</keyword>
<evidence type="ECO:0000259" key="14">
    <source>
        <dbReference type="PROSITE" id="PS51873"/>
    </source>
</evidence>
<keyword evidence="4" id="KW-0677">Repeat</keyword>
<dbReference type="CDD" id="cd22585">
    <property type="entry name" value="Rcat_RBR_DEAH12-like"/>
    <property type="match status" value="1"/>
</dbReference>
<dbReference type="InterPro" id="IPR044066">
    <property type="entry name" value="TRIAD_supradom"/>
</dbReference>
<evidence type="ECO:0000256" key="8">
    <source>
        <dbReference type="PROSITE-ProRule" id="PRU00176"/>
    </source>
</evidence>
<dbReference type="Gene3D" id="1.20.120.1750">
    <property type="match status" value="1"/>
</dbReference>
<dbReference type="STRING" id="1314783.A0A165Q1D4"/>
<dbReference type="GO" id="GO:0043161">
    <property type="term" value="P:proteasome-mediated ubiquitin-dependent protein catabolic process"/>
    <property type="evidence" value="ECO:0007669"/>
    <property type="project" value="TreeGrafter"/>
</dbReference>
<feature type="domain" description="RRM" evidence="12">
    <location>
        <begin position="557"/>
        <end position="641"/>
    </location>
</feature>
<organism evidence="15 16">
    <name type="scientific">Daedalea quercina L-15889</name>
    <dbReference type="NCBI Taxonomy" id="1314783"/>
    <lineage>
        <taxon>Eukaryota</taxon>
        <taxon>Fungi</taxon>
        <taxon>Dikarya</taxon>
        <taxon>Basidiomycota</taxon>
        <taxon>Agaricomycotina</taxon>
        <taxon>Agaricomycetes</taxon>
        <taxon>Polyporales</taxon>
        <taxon>Fomitopsis</taxon>
    </lineage>
</organism>
<dbReference type="InterPro" id="IPR035979">
    <property type="entry name" value="RBD_domain_sf"/>
</dbReference>
<evidence type="ECO:0000313" key="15">
    <source>
        <dbReference type="EMBL" id="KZT68889.1"/>
    </source>
</evidence>
<name>A0A165Q1D4_9APHY</name>
<evidence type="ECO:0000313" key="16">
    <source>
        <dbReference type="Proteomes" id="UP000076727"/>
    </source>
</evidence>
<evidence type="ECO:0000256" key="7">
    <source>
        <dbReference type="ARBA" id="ARBA00022833"/>
    </source>
</evidence>
<dbReference type="Pfam" id="PF00076">
    <property type="entry name" value="RRM_1"/>
    <property type="match status" value="1"/>
</dbReference>
<dbReference type="CDD" id="cd00590">
    <property type="entry name" value="RRM_SF"/>
    <property type="match status" value="1"/>
</dbReference>
<feature type="domain" description="RING-type" evidence="11">
    <location>
        <begin position="1029"/>
        <end position="1070"/>
    </location>
</feature>
<dbReference type="InterPro" id="IPR000504">
    <property type="entry name" value="RRM_dom"/>
</dbReference>
<keyword evidence="2" id="KW-0808">Transferase</keyword>
<dbReference type="Gene3D" id="3.30.40.10">
    <property type="entry name" value="Zinc/RING finger domain, C3HC4 (zinc finger)"/>
    <property type="match status" value="1"/>
</dbReference>
<feature type="zinc finger region" description="C3H1-type" evidence="9">
    <location>
        <begin position="5"/>
        <end position="32"/>
    </location>
</feature>
<dbReference type="AlphaFoldDB" id="A0A165Q1D4"/>
<dbReference type="SMART" id="SM00647">
    <property type="entry name" value="IBR"/>
    <property type="match status" value="2"/>
</dbReference>
<dbReference type="Pfam" id="PF01485">
    <property type="entry name" value="IBR"/>
    <property type="match status" value="1"/>
</dbReference>
<protein>
    <recommendedName>
        <fullName evidence="17">RING-type E3 ubiquitin transferase</fullName>
    </recommendedName>
</protein>
<dbReference type="InterPro" id="IPR027370">
    <property type="entry name" value="Znf-RING_euk"/>
</dbReference>
<feature type="compositionally biased region" description="Basic and acidic residues" evidence="10">
    <location>
        <begin position="469"/>
        <end position="486"/>
    </location>
</feature>
<feature type="domain" description="RING-type" evidence="14">
    <location>
        <begin position="1025"/>
        <end position="1233"/>
    </location>
</feature>
<comment type="pathway">
    <text evidence="1">Protein modification; protein ubiquitination.</text>
</comment>
<dbReference type="PROSITE" id="PS50103">
    <property type="entry name" value="ZF_C3H1"/>
    <property type="match status" value="2"/>
</dbReference>
<dbReference type="OrthoDB" id="10009520at2759"/>
<dbReference type="PROSITE" id="PS51873">
    <property type="entry name" value="TRIAD"/>
    <property type="match status" value="1"/>
</dbReference>
<accession>A0A165Q1D4</accession>
<evidence type="ECO:0008006" key="17">
    <source>
        <dbReference type="Google" id="ProtNLM"/>
    </source>
</evidence>
<evidence type="ECO:0000256" key="9">
    <source>
        <dbReference type="PROSITE-ProRule" id="PRU00723"/>
    </source>
</evidence>
<dbReference type="InterPro" id="IPR013083">
    <property type="entry name" value="Znf_RING/FYVE/PHD"/>
</dbReference>
<dbReference type="Proteomes" id="UP000076727">
    <property type="component" value="Unassembled WGS sequence"/>
</dbReference>
<dbReference type="GO" id="GO:0003723">
    <property type="term" value="F:RNA binding"/>
    <property type="evidence" value="ECO:0007669"/>
    <property type="project" value="UniProtKB-UniRule"/>
</dbReference>
<dbReference type="PROSITE" id="PS50089">
    <property type="entry name" value="ZF_RING_2"/>
    <property type="match status" value="1"/>
</dbReference>
<evidence type="ECO:0000256" key="5">
    <source>
        <dbReference type="ARBA" id="ARBA00022771"/>
    </source>
</evidence>
<dbReference type="EMBL" id="KV429062">
    <property type="protein sequence ID" value="KZT68889.1"/>
    <property type="molecule type" value="Genomic_DNA"/>
</dbReference>
<feature type="domain" description="C3H1-type" evidence="13">
    <location>
        <begin position="106"/>
        <end position="128"/>
    </location>
</feature>
<evidence type="ECO:0000259" key="12">
    <source>
        <dbReference type="PROSITE" id="PS50102"/>
    </source>
</evidence>
<dbReference type="InterPro" id="IPR013087">
    <property type="entry name" value="Znf_C2H2_type"/>
</dbReference>
<dbReference type="SUPFAM" id="SSF57850">
    <property type="entry name" value="RING/U-box"/>
    <property type="match status" value="2"/>
</dbReference>
<keyword evidence="16" id="KW-1185">Reference proteome</keyword>
<dbReference type="Pfam" id="PF22191">
    <property type="entry name" value="IBR_1"/>
    <property type="match status" value="1"/>
</dbReference>
<evidence type="ECO:0000256" key="4">
    <source>
        <dbReference type="ARBA" id="ARBA00022737"/>
    </source>
</evidence>
<feature type="compositionally biased region" description="Polar residues" evidence="10">
    <location>
        <begin position="44"/>
        <end position="58"/>
    </location>
</feature>